<protein>
    <submittedName>
        <fullName evidence="1">Uncharacterized protein</fullName>
    </submittedName>
</protein>
<evidence type="ECO:0000313" key="1">
    <source>
        <dbReference type="EMBL" id="KAJ8123154.1"/>
    </source>
</evidence>
<comment type="caution">
    <text evidence="1">The sequence shown here is derived from an EMBL/GenBank/DDBJ whole genome shotgun (WGS) entry which is preliminary data.</text>
</comment>
<keyword evidence="2" id="KW-1185">Reference proteome</keyword>
<dbReference type="Proteomes" id="UP001153334">
    <property type="component" value="Unassembled WGS sequence"/>
</dbReference>
<reference evidence="1" key="1">
    <citation type="submission" date="2022-11" db="EMBL/GenBank/DDBJ databases">
        <title>Genome Sequence of Nemania bipapillata.</title>
        <authorList>
            <person name="Buettner E."/>
        </authorList>
    </citation>
    <scope>NUCLEOTIDE SEQUENCE</scope>
    <source>
        <strain evidence="1">CP14</strain>
    </source>
</reference>
<sequence length="483" mass="55400">MANYASDSFGLSLEEAVSKIQQLERDNIQLSHDLEECKDRLFDMLLRENDIPEQQVKDEFIRIFEGIDSWIDDVSGDEDFDFKPDYAKILQRNDRESLFKDLGLEYGCLEISWAVKLDKSRYSKWRGETISALVKTREYENLCDEKTRDFDQDLRRDLEPWIDARKLDGHYRSLHHKVLSPAYKFLRMAGCSGKTYQLRVERIAPGSNPSSHGSWGFKDMATWRMLHSGDVIGSIRYLYPGLVRKGHGDQQDLTLVKPVALAYRQPDLQPQPSTFQAGSRTHSPANYSKKHVQGTSTNPPRTEAKRSGRESHETSNRSSHKAPRTDSPQKRSSQQSPRDQSRSDYDRRKLGSRLLVKFGEVLGMAQPSSRAQVPSPPRNDGGRPSRQPQKAATYDAHFPSPDPDRGPEAENREAQRRSGKRERSHSYDDRMAIRPDVAMAEPSQGAQYYGGERISKEYQYELTEQWEPEDGTYTTRPRFDSSG</sequence>
<dbReference type="EMBL" id="JAPESX010000119">
    <property type="protein sequence ID" value="KAJ8123154.1"/>
    <property type="molecule type" value="Genomic_DNA"/>
</dbReference>
<accession>A0ACC2J6R0</accession>
<gene>
    <name evidence="1" type="ORF">ONZ43_g826</name>
</gene>
<name>A0ACC2J6R0_9PEZI</name>
<evidence type="ECO:0000313" key="2">
    <source>
        <dbReference type="Proteomes" id="UP001153334"/>
    </source>
</evidence>
<proteinExistence type="predicted"/>
<organism evidence="1 2">
    <name type="scientific">Nemania bipapillata</name>
    <dbReference type="NCBI Taxonomy" id="110536"/>
    <lineage>
        <taxon>Eukaryota</taxon>
        <taxon>Fungi</taxon>
        <taxon>Dikarya</taxon>
        <taxon>Ascomycota</taxon>
        <taxon>Pezizomycotina</taxon>
        <taxon>Sordariomycetes</taxon>
        <taxon>Xylariomycetidae</taxon>
        <taxon>Xylariales</taxon>
        <taxon>Xylariaceae</taxon>
        <taxon>Nemania</taxon>
    </lineage>
</organism>